<protein>
    <submittedName>
        <fullName evidence="2">Uncharacterized protein</fullName>
    </submittedName>
</protein>
<evidence type="ECO:0000256" key="1">
    <source>
        <dbReference type="SAM" id="MobiDB-lite"/>
    </source>
</evidence>
<accession>A0A507FCW2</accession>
<dbReference type="OrthoDB" id="67750at2759"/>
<dbReference type="Gene3D" id="1.20.58.1520">
    <property type="match status" value="1"/>
</dbReference>
<dbReference type="AlphaFoldDB" id="A0A507FCW2"/>
<feature type="region of interest" description="Disordered" evidence="1">
    <location>
        <begin position="743"/>
        <end position="777"/>
    </location>
</feature>
<proteinExistence type="predicted"/>
<gene>
    <name evidence="2" type="ORF">CcCBS67573_g04678</name>
</gene>
<comment type="caution">
    <text evidence="2">The sequence shown here is derived from an EMBL/GenBank/DDBJ whole genome shotgun (WGS) entry which is preliminary data.</text>
</comment>
<dbReference type="InterPro" id="IPR037383">
    <property type="entry name" value="CCDC87"/>
</dbReference>
<reference evidence="2 3" key="1">
    <citation type="journal article" date="2019" name="Sci. Rep.">
        <title>Comparative genomics of chytrid fungi reveal insights into the obligate biotrophic and pathogenic lifestyle of Synchytrium endobioticum.</title>
        <authorList>
            <person name="van de Vossenberg B.T.L.H."/>
            <person name="Warris S."/>
            <person name="Nguyen H.D.T."/>
            <person name="van Gent-Pelzer M.P.E."/>
            <person name="Joly D.L."/>
            <person name="van de Geest H.C."/>
            <person name="Bonants P.J.M."/>
            <person name="Smith D.S."/>
            <person name="Levesque C.A."/>
            <person name="van der Lee T.A.J."/>
        </authorList>
    </citation>
    <scope>NUCLEOTIDE SEQUENCE [LARGE SCALE GENOMIC DNA]</scope>
    <source>
        <strain evidence="2 3">CBS 675.73</strain>
    </source>
</reference>
<sequence>MPVEPNANPSKKLTLRNGIFEKWELEEKALVAAITSAERTHSVRHQIYKGTKSDPLLSTSKFGRYANVLGLIGYERLQIKQLGRVDQIGERRLNVGSVTPGSLVQRDNKTKKSQSIPALLKKIVGEIESVSWLAPDEREALINAFISDLAHRFNHTHDLISTQYSAAQNRRIILRLFEKIGDIKTHILEKCRVRKASMDLLGIFAEDANSTRVISNFRTELSRRINTNEIIQSILLELEGKDTVVEAAVVDNHDLFKQQIQEFKDAMDSVIHAIPILEPPKISAKGHQTSVRQKLIQENANQAKQETFNFANRFMRDTVTFKNAPWASGKREAMRLMSDMEAIIALNQSQFQSGSLEVQTDVNSQEIVEDPLLQAHTSSTKLARRHRAGFSIPLEVVKRERYLPATSHRQNHFFDYSILDDKVFCLPTEKSDMTDVNAFPQKTLENQFEPVFVKQQMPDKSISRTMESRVSTRVPKGFINLSAEPASAVSEFGSEVDTRKIDILDEKLSRYKEIEELYEEIMRSMFSNHLETDEDATELSGCPPAPFDPKIPLSNAFKGVVMTTFSKPWSRMTKVETTPENEPSDGENDAVFTPQIRLTTRKYAADRVPADDFIKDRQNAMKRIVSSKYNTFKYNFGGYTPYKEKKKVKKVETFNHGDYLDYIRTRTCDFVLDLLIDSEEEARAFQKAMEEEANRKADAERIRKLQQEEEDRKERRRRRTLYSRGKWNVGALTYMREVQQLTSDDEKSVDLTSEDSDAEKDEKDFVDSSTAAEAPESMLNEAEVQLAKVERIMAKKPNWVRTKSDTDITSAQQELEQLWVTLKMPLDQKLDMAIKYGSHKFGPKLDLAIKYWKIASGHITAREGVISEIIEYEKEASNPDRYFRKGYDGSSEARMLEAKIRDGHLAKLHGMETQLADIISMIKYELNETVTYQGIPYTEKMKSDYHDILQKYQKQRPFTPNNHVYDE</sequence>
<dbReference type="EMBL" id="QEAP01000147">
    <property type="protein sequence ID" value="TPX74054.1"/>
    <property type="molecule type" value="Genomic_DNA"/>
</dbReference>
<dbReference type="Proteomes" id="UP000320333">
    <property type="component" value="Unassembled WGS sequence"/>
</dbReference>
<dbReference type="PANTHER" id="PTHR16078">
    <property type="entry name" value="COILED-COIL DOMAIN-CONTAINING PROTEIN 87"/>
    <property type="match status" value="1"/>
</dbReference>
<keyword evidence="3" id="KW-1185">Reference proteome</keyword>
<feature type="region of interest" description="Disordered" evidence="1">
    <location>
        <begin position="690"/>
        <end position="718"/>
    </location>
</feature>
<evidence type="ECO:0000313" key="3">
    <source>
        <dbReference type="Proteomes" id="UP000320333"/>
    </source>
</evidence>
<name>A0A507FCW2_9FUNG</name>
<organism evidence="2 3">
    <name type="scientific">Chytriomyces confervae</name>
    <dbReference type="NCBI Taxonomy" id="246404"/>
    <lineage>
        <taxon>Eukaryota</taxon>
        <taxon>Fungi</taxon>
        <taxon>Fungi incertae sedis</taxon>
        <taxon>Chytridiomycota</taxon>
        <taxon>Chytridiomycota incertae sedis</taxon>
        <taxon>Chytridiomycetes</taxon>
        <taxon>Chytridiales</taxon>
        <taxon>Chytriomycetaceae</taxon>
        <taxon>Chytriomyces</taxon>
    </lineage>
</organism>
<feature type="compositionally biased region" description="Basic and acidic residues" evidence="1">
    <location>
        <begin position="690"/>
        <end position="713"/>
    </location>
</feature>
<dbReference type="PANTHER" id="PTHR16078:SF1">
    <property type="entry name" value="COILED-COIL DOMAIN-CONTAINING PROTEIN 87"/>
    <property type="match status" value="1"/>
</dbReference>
<evidence type="ECO:0000313" key="2">
    <source>
        <dbReference type="EMBL" id="TPX74054.1"/>
    </source>
</evidence>